<organism evidence="1 2">
    <name type="scientific">Paenibacillus roseopurpureus</name>
    <dbReference type="NCBI Taxonomy" id="2918901"/>
    <lineage>
        <taxon>Bacteria</taxon>
        <taxon>Bacillati</taxon>
        <taxon>Bacillota</taxon>
        <taxon>Bacilli</taxon>
        <taxon>Bacillales</taxon>
        <taxon>Paenibacillaceae</taxon>
        <taxon>Paenibacillus</taxon>
    </lineage>
</organism>
<dbReference type="RefSeq" id="WP_314801614.1">
    <property type="nucleotide sequence ID" value="NZ_CP130319.1"/>
</dbReference>
<proteinExistence type="predicted"/>
<keyword evidence="2" id="KW-1185">Reference proteome</keyword>
<evidence type="ECO:0000313" key="1">
    <source>
        <dbReference type="EMBL" id="WNR45126.1"/>
    </source>
</evidence>
<dbReference type="InterPro" id="IPR027417">
    <property type="entry name" value="P-loop_NTPase"/>
</dbReference>
<sequence>MEDMRKIYYTPNSEDVEEFFFQHMLKKLSEKPNYKVLYLTPTMFLFRRRANRFSFLFKKHYRKMGKSDYNEQVEQWLQISEFNHWTKHLVYEMKKVKPLSRAESHILIKRAIENVMPNRLDWLAASGDLLDLMLELDTTMLSYDELENISNFEDWKTIIAIYGEYQHLTKQTGQISFGQCVLGLLTHDEILNQYDEVIFDGPFLFFRPIHETLMKRFEYQQKNITFIVPYHRDSKGLANPAFEVIKKSYSVYAPYDQWKFIGKQFVSDSTDLEQLRMAMFTDRSIDNLGSFSIHSHSTIEQEIRQVILHSKALMERGEATYKSIIIVTPDAMTLRPLVREIAEQERLEVEVSERSLLGLSAGEFIQLIYKINWDDRRLEASSYLDLSMFRRILDSGWFPQAKQTIENFQAVEDVFFKSIRSLDEWLEQLKILSEIKKMLNGSDLDYHPLHAVQEESLLTWVTILTEIELIQKNLNGEKQESIHDHVLKLLSELDDLGEKFGFASEETGHEIISRIKAFSESTISQNRLPINSQEFSQLIGQLFVEELNATEDEAQVEKIKPEILVTGIENIAFLDYKYVFMIQFTQDRVPAIPQSKWPLHHDLEWRFISATTSLKLNSVSEWEQLIAEREKYYFYLSFYVPKVEMQLSFPRTQSGERVYPSHYLFDIGRAYKINDQQTVSDVQHLMNHLVTCGIGTVHKYGYGQQVQQDFHKDERLIQSSQLIKKQAVLSTYTIEDLAVYRLCPTRFYYSKLAPEKNVYSNRFQLGRYIAAVLTQRVLKTLFLKLSGEVMSEDTERMNRRNYILLQILPEIMNKEVTDLAFMFPVESEVWQNGLFYADRFVKNIIKIVFNENYAKAVANKGAPTLKVSFEVVPKVELHHVSTSKASYLITGVADLHAKFGSRIRALPITHYPHLLGISSYENENDGEEFSNWFYSFRATFFGNPSEKKIQNEIYSIISMMEEDEHPKREGAHCSYCPFQLSCQKNNNTLNELDQQEVAEANADE</sequence>
<dbReference type="Gene3D" id="3.40.50.300">
    <property type="entry name" value="P-loop containing nucleotide triphosphate hydrolases"/>
    <property type="match status" value="1"/>
</dbReference>
<reference evidence="1" key="1">
    <citation type="submission" date="2022-02" db="EMBL/GenBank/DDBJ databases">
        <title>Paenibacillus sp. MBLB1832 Whole Genome Shotgun Sequencing.</title>
        <authorList>
            <person name="Hwang C.Y."/>
            <person name="Cho E.-S."/>
            <person name="Seo M.-J."/>
        </authorList>
    </citation>
    <scope>NUCLEOTIDE SEQUENCE</scope>
    <source>
        <strain evidence="1">MBLB1832</strain>
    </source>
</reference>
<dbReference type="Proteomes" id="UP001304650">
    <property type="component" value="Chromosome"/>
</dbReference>
<dbReference type="KEGG" id="proo:MJB10_02955"/>
<evidence type="ECO:0000313" key="2">
    <source>
        <dbReference type="Proteomes" id="UP001304650"/>
    </source>
</evidence>
<accession>A0AA96RLA1</accession>
<dbReference type="EMBL" id="CP130319">
    <property type="protein sequence ID" value="WNR45126.1"/>
    <property type="molecule type" value="Genomic_DNA"/>
</dbReference>
<dbReference type="SUPFAM" id="SSF52540">
    <property type="entry name" value="P-loop containing nucleoside triphosphate hydrolases"/>
    <property type="match status" value="1"/>
</dbReference>
<name>A0AA96RLA1_9BACL</name>
<dbReference type="AlphaFoldDB" id="A0AA96RLA1"/>
<gene>
    <name evidence="1" type="ORF">MJB10_02955</name>
</gene>
<protein>
    <submittedName>
        <fullName evidence="1">Uncharacterized protein</fullName>
    </submittedName>
</protein>